<feature type="transmembrane region" description="Helical" evidence="2">
    <location>
        <begin position="422"/>
        <end position="447"/>
    </location>
</feature>
<name>A0A4P6L360_9BURK</name>
<feature type="region of interest" description="Disordered" evidence="1">
    <location>
        <begin position="259"/>
        <end position="292"/>
    </location>
</feature>
<dbReference type="Proteomes" id="UP000290637">
    <property type="component" value="Chromosome"/>
</dbReference>
<dbReference type="PANTHER" id="PTHR34219:SF1">
    <property type="entry name" value="PEPSY DOMAIN-CONTAINING PROTEIN"/>
    <property type="match status" value="1"/>
</dbReference>
<dbReference type="RefSeq" id="WP_130189010.1">
    <property type="nucleotide sequence ID" value="NZ_CP035913.1"/>
</dbReference>
<feature type="transmembrane region" description="Helical" evidence="2">
    <location>
        <begin position="18"/>
        <end position="40"/>
    </location>
</feature>
<keyword evidence="4" id="KW-1185">Reference proteome</keyword>
<dbReference type="InterPro" id="IPR005625">
    <property type="entry name" value="PepSY-ass_TM"/>
</dbReference>
<protein>
    <submittedName>
        <fullName evidence="3">PepSY domain-containing protein</fullName>
    </submittedName>
</protein>
<sequence>MDTTTGSTLYRRIWRWHFFAGLFCVPFILSLALTGGAYLFHAQIDDIVYAKEMLRAEGAAPGERLPASHLIDQAVRAFPGRAAALTLPADGLHTAQVDVQRPGAGTLQVFVDPVAGSVTGSVAEADRMMTLVKRIHSLSVLGDAGNVLIEIVAGWIIVLVATGIYLWWPRGRSGGVVSIRPAAKGRTWWRDLHAVTGIFAGVVVLFLALTGMPWSIVWGTNVNAWLSARDLGVPHGVWAGIPRSTLPAAALGELPWSQQAQPVPASDPHAAHHGAAAHPDVGHGPAPAHAQGPDSVVRTLAAIGLHDGYRLVLPRDAHGVYSAIRMPGKLEERRVVHVDQYSGAVLMDIGAAQIRPVGRITEWGVAVHQGEQYGAINLAVMLAGCLALVAMCISGIAAWWLRRPAGRLAAPPRRESDRLARGVLAIAAVLGCIFPLLGASMLAVLLLDWLLQSLRGNPQQTTTN</sequence>
<organism evidence="3 4">
    <name type="scientific">Pseudoduganella lutea</name>
    <dbReference type="NCBI Taxonomy" id="321985"/>
    <lineage>
        <taxon>Bacteria</taxon>
        <taxon>Pseudomonadati</taxon>
        <taxon>Pseudomonadota</taxon>
        <taxon>Betaproteobacteria</taxon>
        <taxon>Burkholderiales</taxon>
        <taxon>Oxalobacteraceae</taxon>
        <taxon>Telluria group</taxon>
        <taxon>Pseudoduganella</taxon>
    </lineage>
</organism>
<evidence type="ECO:0000313" key="3">
    <source>
        <dbReference type="EMBL" id="QBE65901.1"/>
    </source>
</evidence>
<dbReference type="OrthoDB" id="9791166at2"/>
<evidence type="ECO:0000256" key="2">
    <source>
        <dbReference type="SAM" id="Phobius"/>
    </source>
</evidence>
<evidence type="ECO:0000256" key="1">
    <source>
        <dbReference type="SAM" id="MobiDB-lite"/>
    </source>
</evidence>
<reference evidence="3 4" key="1">
    <citation type="submission" date="2019-02" db="EMBL/GenBank/DDBJ databases">
        <title>Draft Genome Sequences of Six Type Strains of the Genus Massilia.</title>
        <authorList>
            <person name="Miess H."/>
            <person name="Frediansyhah A."/>
            <person name="Gross H."/>
        </authorList>
    </citation>
    <scope>NUCLEOTIDE SEQUENCE [LARGE SCALE GENOMIC DNA]</scope>
    <source>
        <strain evidence="3 4">DSM 17473</strain>
    </source>
</reference>
<evidence type="ECO:0000313" key="4">
    <source>
        <dbReference type="Proteomes" id="UP000290637"/>
    </source>
</evidence>
<accession>A0A4P6L360</accession>
<keyword evidence="2" id="KW-1133">Transmembrane helix</keyword>
<dbReference type="Pfam" id="PF03929">
    <property type="entry name" value="PepSY_TM"/>
    <property type="match status" value="1"/>
</dbReference>
<feature type="compositionally biased region" description="Low complexity" evidence="1">
    <location>
        <begin position="264"/>
        <end position="290"/>
    </location>
</feature>
<dbReference type="AlphaFoldDB" id="A0A4P6L360"/>
<dbReference type="EMBL" id="CP035913">
    <property type="protein sequence ID" value="QBE65901.1"/>
    <property type="molecule type" value="Genomic_DNA"/>
</dbReference>
<proteinExistence type="predicted"/>
<dbReference type="PANTHER" id="PTHR34219">
    <property type="entry name" value="IRON-REGULATED INNER MEMBRANE PROTEIN-RELATED"/>
    <property type="match status" value="1"/>
</dbReference>
<feature type="transmembrane region" description="Helical" evidence="2">
    <location>
        <begin position="147"/>
        <end position="168"/>
    </location>
</feature>
<dbReference type="KEGG" id="plue:EWM63_25355"/>
<keyword evidence="2" id="KW-0472">Membrane</keyword>
<keyword evidence="2" id="KW-0812">Transmembrane</keyword>
<gene>
    <name evidence="3" type="ORF">EWM63_25355</name>
</gene>
<feature type="transmembrane region" description="Helical" evidence="2">
    <location>
        <begin position="378"/>
        <end position="401"/>
    </location>
</feature>
<feature type="transmembrane region" description="Helical" evidence="2">
    <location>
        <begin position="188"/>
        <end position="209"/>
    </location>
</feature>